<accession>A0A180FYV2</accession>
<dbReference type="PANTHER" id="PTHR48159:SF1">
    <property type="entry name" value="MEMBRANE-ASSOCIATED GIANT PROTEIN ANTIGEN, PUTATIVE-RELATED"/>
    <property type="match status" value="1"/>
</dbReference>
<evidence type="ECO:0000313" key="1">
    <source>
        <dbReference type="EMBL" id="OAV85349.1"/>
    </source>
</evidence>
<dbReference type="EnsemblFungi" id="PTTG_30592-t43_1">
    <property type="protein sequence ID" value="PTTG_30592-t43_1-p1"/>
    <property type="gene ID" value="PTTG_30592"/>
</dbReference>
<reference evidence="1" key="1">
    <citation type="submission" date="2009-11" db="EMBL/GenBank/DDBJ databases">
        <authorList>
            <consortium name="The Broad Institute Genome Sequencing Platform"/>
            <person name="Ward D."/>
            <person name="Feldgarden M."/>
            <person name="Earl A."/>
            <person name="Young S.K."/>
            <person name="Zeng Q."/>
            <person name="Koehrsen M."/>
            <person name="Alvarado L."/>
            <person name="Berlin A."/>
            <person name="Bochicchio J."/>
            <person name="Borenstein D."/>
            <person name="Chapman S.B."/>
            <person name="Chen Z."/>
            <person name="Engels R."/>
            <person name="Freedman E."/>
            <person name="Gellesch M."/>
            <person name="Goldberg J."/>
            <person name="Griggs A."/>
            <person name="Gujja S."/>
            <person name="Heilman E."/>
            <person name="Heiman D."/>
            <person name="Hepburn T."/>
            <person name="Howarth C."/>
            <person name="Jen D."/>
            <person name="Larson L."/>
            <person name="Lewis B."/>
            <person name="Mehta T."/>
            <person name="Park D."/>
            <person name="Pearson M."/>
            <person name="Roberts A."/>
            <person name="Saif S."/>
            <person name="Shea T."/>
            <person name="Shenoy N."/>
            <person name="Sisk P."/>
            <person name="Stolte C."/>
            <person name="Sykes S."/>
            <person name="Thomson T."/>
            <person name="Walk T."/>
            <person name="White J."/>
            <person name="Yandava C."/>
            <person name="Izard J."/>
            <person name="Baranova O.V."/>
            <person name="Blanton J.M."/>
            <person name="Tanner A.C."/>
            <person name="Dewhirst F.E."/>
            <person name="Haas B."/>
            <person name="Nusbaum C."/>
            <person name="Birren B."/>
        </authorList>
    </citation>
    <scope>NUCLEOTIDE SEQUENCE [LARGE SCALE GENOMIC DNA]</scope>
    <source>
        <strain evidence="1">1-1 BBBD Race 1</strain>
    </source>
</reference>
<feature type="non-terminal residue" evidence="1">
    <location>
        <position position="266"/>
    </location>
</feature>
<reference evidence="2 3" key="3">
    <citation type="journal article" date="2017" name="G3 (Bethesda)">
        <title>Comparative analysis highlights variable genome content of wheat rusts and divergence of the mating loci.</title>
        <authorList>
            <person name="Cuomo C.A."/>
            <person name="Bakkeren G."/>
            <person name="Khalil H.B."/>
            <person name="Panwar V."/>
            <person name="Joly D."/>
            <person name="Linning R."/>
            <person name="Sakthikumar S."/>
            <person name="Song X."/>
            <person name="Adiconis X."/>
            <person name="Fan L."/>
            <person name="Goldberg J.M."/>
            <person name="Levin J.Z."/>
            <person name="Young S."/>
            <person name="Zeng Q."/>
            <person name="Anikster Y."/>
            <person name="Bruce M."/>
            <person name="Wang M."/>
            <person name="Yin C."/>
            <person name="McCallum B."/>
            <person name="Szabo L.J."/>
            <person name="Hulbert S."/>
            <person name="Chen X."/>
            <person name="Fellers J.P."/>
        </authorList>
    </citation>
    <scope>NUCLEOTIDE SEQUENCE</scope>
    <source>
        <strain evidence="3">Isolate 1-1 / race 1 (BBBD)</strain>
        <strain evidence="2">isolate 1-1 / race 1 (BBBD)</strain>
    </source>
</reference>
<dbReference type="STRING" id="630390.A0A180FYV2"/>
<keyword evidence="3" id="KW-1185">Reference proteome</keyword>
<evidence type="ECO:0000313" key="3">
    <source>
        <dbReference type="Proteomes" id="UP000005240"/>
    </source>
</evidence>
<dbReference type="VEuPathDB" id="FungiDB:PTTG_30592"/>
<evidence type="ECO:0008006" key="4">
    <source>
        <dbReference type="Google" id="ProtNLM"/>
    </source>
</evidence>
<name>A0A180FYV2_PUCT1</name>
<reference evidence="2" key="4">
    <citation type="submission" date="2025-05" db="UniProtKB">
        <authorList>
            <consortium name="EnsemblFungi"/>
        </authorList>
    </citation>
    <scope>IDENTIFICATION</scope>
    <source>
        <strain evidence="2">isolate 1-1 / race 1 (BBBD)</strain>
    </source>
</reference>
<dbReference type="AlphaFoldDB" id="A0A180FYV2"/>
<dbReference type="Proteomes" id="UP000005240">
    <property type="component" value="Unassembled WGS sequence"/>
</dbReference>
<dbReference type="OrthoDB" id="2505909at2759"/>
<evidence type="ECO:0000313" key="2">
    <source>
        <dbReference type="EnsemblFungi" id="PTTG_30592-t43_1-p1"/>
    </source>
</evidence>
<dbReference type="PANTHER" id="PTHR48159">
    <property type="entry name" value="MULE DOMAIN-CONTAINING PROTEIN"/>
    <property type="match status" value="1"/>
</dbReference>
<proteinExistence type="predicted"/>
<protein>
    <recommendedName>
        <fullName evidence="4">MULE transposase domain-containing protein</fullName>
    </recommendedName>
</protein>
<gene>
    <name evidence="1" type="ORF">PTTG_30592</name>
</gene>
<sequence>MKINHLPKMVEDWLTERVVAGLSWNAIYELSLCQDLFAMVEPGVVPEASYIKYDHVRYLIRTRMAVVAKRDADPFVSITLWASNLQQQGWSTLLASSRDSPDFIFAFQSPWQQQQLLDHGQVVGKGLPVCWASTASAAAEPVEQLLRWLRQTTGIVPCAIMSDCALAIKNGATAAYADLGAQAPKIYWCVFHVLKAFKSKAISYLQDNSEDVITKFCNVLYEQRVCPEILLARLYVKWSRINPAFVRYVQIQWHTNVTHWAMYFRS</sequence>
<reference evidence="1" key="2">
    <citation type="submission" date="2016-05" db="EMBL/GenBank/DDBJ databases">
        <title>Comparative analysis highlights variable genome content of wheat rusts and divergence of the mating loci.</title>
        <authorList>
            <person name="Cuomo C.A."/>
            <person name="Bakkeren G."/>
            <person name="Szabo L."/>
            <person name="Khalil H."/>
            <person name="Joly D."/>
            <person name="Goldberg J."/>
            <person name="Young S."/>
            <person name="Zeng Q."/>
            <person name="Fellers J."/>
        </authorList>
    </citation>
    <scope>NUCLEOTIDE SEQUENCE [LARGE SCALE GENOMIC DNA]</scope>
    <source>
        <strain evidence="1">1-1 BBBD Race 1</strain>
    </source>
</reference>
<organism evidence="1">
    <name type="scientific">Puccinia triticina (isolate 1-1 / race 1 (BBBD))</name>
    <name type="common">Brown leaf rust fungus</name>
    <dbReference type="NCBI Taxonomy" id="630390"/>
    <lineage>
        <taxon>Eukaryota</taxon>
        <taxon>Fungi</taxon>
        <taxon>Dikarya</taxon>
        <taxon>Basidiomycota</taxon>
        <taxon>Pucciniomycotina</taxon>
        <taxon>Pucciniomycetes</taxon>
        <taxon>Pucciniales</taxon>
        <taxon>Pucciniaceae</taxon>
        <taxon>Puccinia</taxon>
    </lineage>
</organism>
<dbReference type="EMBL" id="ADAS02004851">
    <property type="protein sequence ID" value="OAV85349.1"/>
    <property type="molecule type" value="Genomic_DNA"/>
</dbReference>